<dbReference type="RefSeq" id="WP_091765386.1">
    <property type="nucleotide sequence ID" value="NZ_FNHG01000001.1"/>
</dbReference>
<keyword evidence="1" id="KW-0732">Signal</keyword>
<evidence type="ECO:0008006" key="4">
    <source>
        <dbReference type="Google" id="ProtNLM"/>
    </source>
</evidence>
<evidence type="ECO:0000313" key="2">
    <source>
        <dbReference type="EMBL" id="SDL65018.1"/>
    </source>
</evidence>
<dbReference type="PANTHER" id="PTHR41339:SF1">
    <property type="entry name" value="SECRETED PROTEIN"/>
    <property type="match status" value="1"/>
</dbReference>
<reference evidence="2 3" key="1">
    <citation type="submission" date="2016-10" db="EMBL/GenBank/DDBJ databases">
        <authorList>
            <person name="de Groot N.N."/>
        </authorList>
    </citation>
    <scope>NUCLEOTIDE SEQUENCE [LARGE SCALE GENOMIC DNA]</scope>
    <source>
        <strain evidence="2 3">DSM 16077</strain>
    </source>
</reference>
<gene>
    <name evidence="2" type="ORF">SAMN04488568_101198</name>
</gene>
<sequence length="951" mass="98377">MSKQEFRKFLLASTACVLLAACSDTSISSPGGNNVGTPPGGGGGGGGTGNVVIDLVPAGGCGTGSIRETSVTHGTTTINACEITGNITSNTTIAANAGVIVTGPVFVGLDDGATAQKPNGEAAGGTPVTLTINPGATLFGAAGSDYIVVTRGSRIEAVGTADSPIVMTSRSDIEGTVGANEIGLWGGLVINGRAPINACIDGTAVGGSADCVKSGEGSSGLFGGDNPADDSGTLRYLQVRFAGFKVNNEDELNGIAFQGVGSGTEVDYVQVHNNADDGVEMFGGAVDLRHLVLTGNSDDSMDYTDGWRGRAQYVLVRQSADGDQGFEFDNRSSNNTLLPRSNPRISNFTLVGQRGGTGSNDSDQGMLIRAGTAGELYNGIVVDFGDNCLDIDDTETFNRIGATGASGDEDLVMQSVALDCVVNFSETAGDPVDVSDWFLGQANNAEIDNTMSDVFPGPIELAVATTDVNALDPWFEPTTYIGAFSGSENAASNWAAGWTYNLFADPGCPTGTTESAEVINNQRICQITGNVTADLHLTRGSVYELVGPVFVGVDRGPDAASPAPSGIEVELTIDPGVTVFGSAGSDYIVIARGSSIRSNGTRTAPVVLTARSDVEGTVGATEIGLWGGLVINGRAPINACIDGTATGGTADCQKSGEGSSGLFGGADPTDDSGNIFYTQVRYAGFKVNNEDELNGIAFQAVGSGTEVDYVQVHNNADDGVEMFGGAVDLRHLVLTGNSDDSMDYTDGWVGRAQYVIIQQSDDGDQAFEFDNRSSNNTLLPRSNPRISNFTLIGRRNGAGSNDSDEGMLIRAGTAGEFYNGIVVDFGNACLNVDDAETFDRIGATGAAGDEDLIIQSTVLDCLTNFKETAGDPVDLSTWFLGQADNAEITNSMSGFTFIPGSTGVVPGATELAVNTTDVNALDSWFEPVTYIGAVEDSNDTWYQGWTFQVTP</sequence>
<dbReference type="STRING" id="144026.SAMN04488568_101198"/>
<dbReference type="Proteomes" id="UP000199759">
    <property type="component" value="Unassembled WGS sequence"/>
</dbReference>
<name>A0A1G9LST4_9PROT</name>
<keyword evidence="3" id="KW-1185">Reference proteome</keyword>
<dbReference type="PANTHER" id="PTHR41339">
    <property type="entry name" value="LIPL48"/>
    <property type="match status" value="1"/>
</dbReference>
<dbReference type="OrthoDB" id="237393at2"/>
<dbReference type="InterPro" id="IPR006626">
    <property type="entry name" value="PbH1"/>
</dbReference>
<dbReference type="SMART" id="SM00710">
    <property type="entry name" value="PbH1"/>
    <property type="match status" value="5"/>
</dbReference>
<dbReference type="PROSITE" id="PS51257">
    <property type="entry name" value="PROKAR_LIPOPROTEIN"/>
    <property type="match status" value="1"/>
</dbReference>
<accession>A0A1G9LST4</accession>
<feature type="signal peptide" evidence="1">
    <location>
        <begin position="1"/>
        <end position="20"/>
    </location>
</feature>
<organism evidence="2 3">
    <name type="scientific">Maricaulis salignorans</name>
    <dbReference type="NCBI Taxonomy" id="144026"/>
    <lineage>
        <taxon>Bacteria</taxon>
        <taxon>Pseudomonadati</taxon>
        <taxon>Pseudomonadota</taxon>
        <taxon>Alphaproteobacteria</taxon>
        <taxon>Maricaulales</taxon>
        <taxon>Maricaulaceae</taxon>
        <taxon>Maricaulis</taxon>
    </lineage>
</organism>
<feature type="chain" id="PRO_5011450009" description="Lipoprotein" evidence="1">
    <location>
        <begin position="21"/>
        <end position="951"/>
    </location>
</feature>
<proteinExistence type="predicted"/>
<dbReference type="EMBL" id="FNHG01000001">
    <property type="protein sequence ID" value="SDL65018.1"/>
    <property type="molecule type" value="Genomic_DNA"/>
</dbReference>
<protein>
    <recommendedName>
        <fullName evidence="4">Lipoprotein</fullName>
    </recommendedName>
</protein>
<dbReference type="AlphaFoldDB" id="A0A1G9LST4"/>
<evidence type="ECO:0000256" key="1">
    <source>
        <dbReference type="SAM" id="SignalP"/>
    </source>
</evidence>
<evidence type="ECO:0000313" key="3">
    <source>
        <dbReference type="Proteomes" id="UP000199759"/>
    </source>
</evidence>